<dbReference type="InterPro" id="IPR051924">
    <property type="entry name" value="GST_Kappa/NadH"/>
</dbReference>
<dbReference type="EC" id="5.99.1.4" evidence="1"/>
<reference evidence="4 5" key="1">
    <citation type="submission" date="2019-02" db="EMBL/GenBank/DDBJ databases">
        <title>Prokaryotic population dynamics and viral predation in marine succession experiment using metagenomics: the confinement effect.</title>
        <authorList>
            <person name="Haro-Moreno J.M."/>
            <person name="Rodriguez-Valera F."/>
            <person name="Lopez-Perez M."/>
        </authorList>
    </citation>
    <scope>NUCLEOTIDE SEQUENCE [LARGE SCALE GENOMIC DNA]</scope>
    <source>
        <strain evidence="4">MED-G163</strain>
    </source>
</reference>
<dbReference type="InterPro" id="IPR036249">
    <property type="entry name" value="Thioredoxin-like_sf"/>
</dbReference>
<dbReference type="GO" id="GO:0006749">
    <property type="term" value="P:glutathione metabolic process"/>
    <property type="evidence" value="ECO:0007669"/>
    <property type="project" value="TreeGrafter"/>
</dbReference>
<comment type="similarity">
    <text evidence="1">Belongs to the GST superfamily. NadH family.</text>
</comment>
<accession>A0A520MQ19</accession>
<evidence type="ECO:0000313" key="5">
    <source>
        <dbReference type="Proteomes" id="UP000315782"/>
    </source>
</evidence>
<organism evidence="4 5">
    <name type="scientific">SAR86 cluster bacterium</name>
    <dbReference type="NCBI Taxonomy" id="2030880"/>
    <lineage>
        <taxon>Bacteria</taxon>
        <taxon>Pseudomonadati</taxon>
        <taxon>Pseudomonadota</taxon>
        <taxon>Gammaproteobacteria</taxon>
        <taxon>SAR86 cluster</taxon>
    </lineage>
</organism>
<name>A0A520MQ19_9GAMM</name>
<dbReference type="Gene3D" id="3.40.30.10">
    <property type="entry name" value="Glutaredoxin"/>
    <property type="match status" value="1"/>
</dbReference>
<dbReference type="Pfam" id="PF01323">
    <property type="entry name" value="DSBA"/>
    <property type="match status" value="1"/>
</dbReference>
<dbReference type="InterPro" id="IPR014440">
    <property type="entry name" value="HCCAis_GSTk"/>
</dbReference>
<dbReference type="GO" id="GO:0018845">
    <property type="term" value="F:2-hydroxychromene-2-carboxylate isomerase activity"/>
    <property type="evidence" value="ECO:0007669"/>
    <property type="project" value="UniProtKB-UniRule"/>
</dbReference>
<comment type="caution">
    <text evidence="4">The sequence shown here is derived from an EMBL/GenBank/DDBJ whole genome shotgun (WGS) entry which is preliminary data.</text>
</comment>
<evidence type="ECO:0000259" key="3">
    <source>
        <dbReference type="Pfam" id="PF01323"/>
    </source>
</evidence>
<dbReference type="InterPro" id="IPR001853">
    <property type="entry name" value="DSBA-like_thioredoxin_dom"/>
</dbReference>
<evidence type="ECO:0000256" key="1">
    <source>
        <dbReference type="PIRNR" id="PIRNR006386"/>
    </source>
</evidence>
<protein>
    <recommendedName>
        <fullName evidence="1">2-hydroxychromene-2-carboxylate isomerase</fullName>
        <ecNumber evidence="1">5.99.1.4</ecNumber>
    </recommendedName>
</protein>
<feature type="domain" description="DSBA-like thioredoxin" evidence="3">
    <location>
        <begin position="3"/>
        <end position="196"/>
    </location>
</feature>
<dbReference type="Proteomes" id="UP000315782">
    <property type="component" value="Unassembled WGS sequence"/>
</dbReference>
<dbReference type="InterPro" id="IPR044087">
    <property type="entry name" value="NahD-like"/>
</dbReference>
<dbReference type="AlphaFoldDB" id="A0A520MQ19"/>
<dbReference type="GO" id="GO:1901170">
    <property type="term" value="P:naphthalene catabolic process"/>
    <property type="evidence" value="ECO:0007669"/>
    <property type="project" value="InterPro"/>
</dbReference>
<comment type="catalytic activity">
    <reaction evidence="1">
        <text>2-hydroxychromene-2-carboxylate = (3E)-4-(2-hydroxyphenyl)-2-oxobut-3-enoate</text>
        <dbReference type="Rhea" id="RHEA:27401"/>
        <dbReference type="ChEBI" id="CHEBI:59350"/>
        <dbReference type="ChEBI" id="CHEBI:59353"/>
        <dbReference type="EC" id="5.99.1.4"/>
    </reaction>
</comment>
<dbReference type="EMBL" id="SHBI01000001">
    <property type="protein sequence ID" value="RZO23316.1"/>
    <property type="molecule type" value="Genomic_DNA"/>
</dbReference>
<dbReference type="CDD" id="cd03022">
    <property type="entry name" value="DsbA_HCCA_Iso"/>
    <property type="match status" value="1"/>
</dbReference>
<dbReference type="SUPFAM" id="SSF52833">
    <property type="entry name" value="Thioredoxin-like"/>
    <property type="match status" value="1"/>
</dbReference>
<dbReference type="GO" id="GO:0004602">
    <property type="term" value="F:glutathione peroxidase activity"/>
    <property type="evidence" value="ECO:0007669"/>
    <property type="project" value="TreeGrafter"/>
</dbReference>
<dbReference type="PIRSF" id="PIRSF006386">
    <property type="entry name" value="HCCAis_GSTk"/>
    <property type="match status" value="1"/>
</dbReference>
<evidence type="ECO:0000313" key="4">
    <source>
        <dbReference type="EMBL" id="RZO23316.1"/>
    </source>
</evidence>
<sequence>MKVDFIFDFASPNAYFCHKLIPIIEDRTDVSFNYIPCLLGGIFKLSGNQPPFMAFADIPNKNAYQMIEIERFVKQHELTKYQFNSNFPINTVQIQRGSIAAQELNVFDQYLDVVITAMWEDNKNLNDLDILKATLNENNMDVEAIFNIVNSQECKDKLIANTSAAVERGAFGVPTFFLDDQIFFGKDHLYQLEEYINSNQK</sequence>
<dbReference type="PANTHER" id="PTHR42943">
    <property type="entry name" value="GLUTATHIONE S-TRANSFERASE KAPPA"/>
    <property type="match status" value="1"/>
</dbReference>
<proteinExistence type="inferred from homology"/>
<dbReference type="PANTHER" id="PTHR42943:SF2">
    <property type="entry name" value="GLUTATHIONE S-TRANSFERASE KAPPA 1"/>
    <property type="match status" value="1"/>
</dbReference>
<evidence type="ECO:0000256" key="2">
    <source>
        <dbReference type="PIRSR" id="PIRSR006386-1"/>
    </source>
</evidence>
<feature type="active site" description="Nucleophile" evidence="2">
    <location>
        <position position="11"/>
    </location>
</feature>
<keyword evidence="1 4" id="KW-0413">Isomerase</keyword>
<gene>
    <name evidence="4" type="ORF">EVA96_00690</name>
</gene>
<dbReference type="GO" id="GO:0004364">
    <property type="term" value="F:glutathione transferase activity"/>
    <property type="evidence" value="ECO:0007669"/>
    <property type="project" value="TreeGrafter"/>
</dbReference>